<organism evidence="1 2">
    <name type="scientific">Patagioenas fasciata monilis</name>
    <dbReference type="NCBI Taxonomy" id="372326"/>
    <lineage>
        <taxon>Eukaryota</taxon>
        <taxon>Metazoa</taxon>
        <taxon>Chordata</taxon>
        <taxon>Craniata</taxon>
        <taxon>Vertebrata</taxon>
        <taxon>Euteleostomi</taxon>
        <taxon>Archelosauria</taxon>
        <taxon>Archosauria</taxon>
        <taxon>Dinosauria</taxon>
        <taxon>Saurischia</taxon>
        <taxon>Theropoda</taxon>
        <taxon>Coelurosauria</taxon>
        <taxon>Aves</taxon>
        <taxon>Neognathae</taxon>
        <taxon>Neoaves</taxon>
        <taxon>Columbimorphae</taxon>
        <taxon>Columbiformes</taxon>
        <taxon>Columbidae</taxon>
        <taxon>Patagioenas</taxon>
    </lineage>
</organism>
<gene>
    <name evidence="1" type="ORF">AV530_017710</name>
</gene>
<protein>
    <submittedName>
        <fullName evidence="1">Uncharacterized protein</fullName>
    </submittedName>
</protein>
<dbReference type="AlphaFoldDB" id="A0A1V4KV55"/>
<dbReference type="EMBL" id="LSYS01001531">
    <property type="protein sequence ID" value="OPJ88369.1"/>
    <property type="molecule type" value="Genomic_DNA"/>
</dbReference>
<dbReference type="Proteomes" id="UP000190648">
    <property type="component" value="Unassembled WGS sequence"/>
</dbReference>
<reference evidence="1 2" key="1">
    <citation type="submission" date="2016-02" db="EMBL/GenBank/DDBJ databases">
        <title>Band-tailed pigeon sequencing and assembly.</title>
        <authorList>
            <person name="Soares A.E."/>
            <person name="Novak B.J."/>
            <person name="Rice E.S."/>
            <person name="O'Connell B."/>
            <person name="Chang D."/>
            <person name="Weber S."/>
            <person name="Shapiro B."/>
        </authorList>
    </citation>
    <scope>NUCLEOTIDE SEQUENCE [LARGE SCALE GENOMIC DNA]</scope>
    <source>
        <strain evidence="1">BTP2013</strain>
        <tissue evidence="1">Blood</tissue>
    </source>
</reference>
<sequence length="131" mass="14442">MDWATPADKDQPHDTLLHVQGPSPALPTGVESCLEEPGSMVLSMEPPVYLAGGYFISSSRALPVLQHSCPTGCYCVTCILHPGRLVGKAEILRARRSRLTAKRREEERVEGRSDPARVSWKMRADGRILDC</sequence>
<proteinExistence type="predicted"/>
<keyword evidence="2" id="KW-1185">Reference proteome</keyword>
<name>A0A1V4KV55_PATFA</name>
<evidence type="ECO:0000313" key="2">
    <source>
        <dbReference type="Proteomes" id="UP000190648"/>
    </source>
</evidence>
<evidence type="ECO:0000313" key="1">
    <source>
        <dbReference type="EMBL" id="OPJ88369.1"/>
    </source>
</evidence>
<comment type="caution">
    <text evidence="1">The sequence shown here is derived from an EMBL/GenBank/DDBJ whole genome shotgun (WGS) entry which is preliminary data.</text>
</comment>
<accession>A0A1V4KV55</accession>